<dbReference type="EMBL" id="CP000733">
    <property type="protein sequence ID" value="ABS78235.2"/>
    <property type="molecule type" value="Genomic_DNA"/>
</dbReference>
<proteinExistence type="predicted"/>
<evidence type="ECO:0000313" key="1">
    <source>
        <dbReference type="EMBL" id="ABS78235.2"/>
    </source>
</evidence>
<protein>
    <submittedName>
        <fullName evidence="1">Hypothetical exported protein</fullName>
    </submittedName>
</protein>
<name>A9KDH1_COXBN</name>
<organism evidence="1 2">
    <name type="scientific">Coxiella burnetii (strain Dugway 5J108-111)</name>
    <dbReference type="NCBI Taxonomy" id="434922"/>
    <lineage>
        <taxon>Bacteria</taxon>
        <taxon>Pseudomonadati</taxon>
        <taxon>Pseudomonadota</taxon>
        <taxon>Gammaproteobacteria</taxon>
        <taxon>Legionellales</taxon>
        <taxon>Coxiellaceae</taxon>
        <taxon>Coxiella</taxon>
    </lineage>
</organism>
<dbReference type="AlphaFoldDB" id="A9KDH1"/>
<sequence>MEGLMRVMRIFSAMLLAVFAVFQSSFASLESSTVKAYQTMSGGGSAKIYKVATLDSLIYIAGQPQPAGLRQLKKLKIKAPVDLVEQNEISHSKAIGRY</sequence>
<accession>A9KDH1</accession>
<dbReference type="RefSeq" id="WP_010958368.1">
    <property type="nucleotide sequence ID" value="NC_009727.1"/>
</dbReference>
<reference evidence="1 2" key="1">
    <citation type="journal article" date="2009" name="Infect. Immun.">
        <title>Comparative genomics reveal extensive transposon-mediated genomic plasticity and diversity among potential effector proteins within the genus Coxiella.</title>
        <authorList>
            <person name="Beare P.A."/>
            <person name="Unsworth N."/>
            <person name="Andoh M."/>
            <person name="Voth D.E."/>
            <person name="Omsland A."/>
            <person name="Gilk S.D."/>
            <person name="Williams K.P."/>
            <person name="Sobral B.W."/>
            <person name="Kupko J.J.III."/>
            <person name="Porcella S.F."/>
            <person name="Samuel J.E."/>
            <person name="Heinzen R.A."/>
        </authorList>
    </citation>
    <scope>NUCLEOTIDE SEQUENCE [LARGE SCALE GENOMIC DNA]</scope>
    <source>
        <strain evidence="1 2">Dugway 5J108-111</strain>
    </source>
</reference>
<evidence type="ECO:0000313" key="2">
    <source>
        <dbReference type="Proteomes" id="UP000008555"/>
    </source>
</evidence>
<dbReference type="Proteomes" id="UP000008555">
    <property type="component" value="Chromosome"/>
</dbReference>
<dbReference type="HOGENOM" id="CLU_2507090_0_0_6"/>
<dbReference type="KEGG" id="cbd:CBUD_0321"/>
<gene>
    <name evidence="1" type="ordered locus">CBUD_0321</name>
</gene>